<dbReference type="Gene3D" id="3.90.1010.20">
    <property type="match status" value="1"/>
</dbReference>
<reference evidence="3" key="1">
    <citation type="submission" date="2020-10" db="EMBL/GenBank/DDBJ databases">
        <authorList>
            <person name="Gilroy R."/>
        </authorList>
    </citation>
    <scope>NUCLEOTIDE SEQUENCE</scope>
    <source>
        <strain evidence="3">ChiSxjej2B14-6234</strain>
    </source>
</reference>
<name>A0A9D0ZBG3_9FIRM</name>
<evidence type="ECO:0000313" key="3">
    <source>
        <dbReference type="EMBL" id="HIQ72325.1"/>
    </source>
</evidence>
<keyword evidence="1" id="KW-0732">Signal</keyword>
<feature type="domain" description="FMN-binding" evidence="2">
    <location>
        <begin position="301"/>
        <end position="381"/>
    </location>
</feature>
<dbReference type="Proteomes" id="UP000886887">
    <property type="component" value="Unassembled WGS sequence"/>
</dbReference>
<dbReference type="Pfam" id="PF04205">
    <property type="entry name" value="FMN_bind"/>
    <property type="match status" value="1"/>
</dbReference>
<feature type="signal peptide" evidence="1">
    <location>
        <begin position="1"/>
        <end position="21"/>
    </location>
</feature>
<dbReference type="GO" id="GO:0010181">
    <property type="term" value="F:FMN binding"/>
    <property type="evidence" value="ECO:0007669"/>
    <property type="project" value="InterPro"/>
</dbReference>
<gene>
    <name evidence="3" type="ORF">IAB73_08985</name>
</gene>
<organism evidence="3 4">
    <name type="scientific">Candidatus Onthenecus intestinigallinarum</name>
    <dbReference type="NCBI Taxonomy" id="2840875"/>
    <lineage>
        <taxon>Bacteria</taxon>
        <taxon>Bacillati</taxon>
        <taxon>Bacillota</taxon>
        <taxon>Clostridia</taxon>
        <taxon>Eubacteriales</taxon>
        <taxon>Candidatus Onthenecus</taxon>
    </lineage>
</organism>
<protein>
    <submittedName>
        <fullName evidence="3">FMN-binding protein</fullName>
    </submittedName>
</protein>
<dbReference type="InterPro" id="IPR007329">
    <property type="entry name" value="FMN-bd"/>
</dbReference>
<dbReference type="EMBL" id="DVFJ01000033">
    <property type="protein sequence ID" value="HIQ72325.1"/>
    <property type="molecule type" value="Genomic_DNA"/>
</dbReference>
<evidence type="ECO:0000256" key="1">
    <source>
        <dbReference type="SAM" id="SignalP"/>
    </source>
</evidence>
<evidence type="ECO:0000313" key="4">
    <source>
        <dbReference type="Proteomes" id="UP000886887"/>
    </source>
</evidence>
<sequence>MKKICSVLLTLALLLPAAALAEDAKVETFAAEYEMFGTTSAGLPKNDTFIFEGETTDGIITKLNFDIIRNKGEADEYSKKDIMGYMMNVSDATVEEAEDGFKLTTFTVYGYDPAFSDGDAYYAQFMVNASCDALTEDTLFQDLTFNDMARPDNAVTLDKALIVYGYLGREAGLELTGETPVKDLLALHGLYADGAFAAGSNRVSFAGYNGGRSYGEQIDAIVAYILANQMTLEDVYEMFRTVNQASTPIPERDVVSGATITFTGDFQRMVYLAIHGELFQGVVNVTENEDGSVVKEVVTQGYGGEVETHVTLDAEGRVTAISVRDAQETDGIGAVLTADGSEYIAALIAGQDDLDAVDAVTGATVTSDALKQAVEFALADE</sequence>
<proteinExistence type="predicted"/>
<evidence type="ECO:0000259" key="2">
    <source>
        <dbReference type="SMART" id="SM00900"/>
    </source>
</evidence>
<dbReference type="AlphaFoldDB" id="A0A9D0ZBG3"/>
<feature type="chain" id="PRO_5039029036" evidence="1">
    <location>
        <begin position="22"/>
        <end position="381"/>
    </location>
</feature>
<comment type="caution">
    <text evidence="3">The sequence shown here is derived from an EMBL/GenBank/DDBJ whole genome shotgun (WGS) entry which is preliminary data.</text>
</comment>
<dbReference type="SMART" id="SM00900">
    <property type="entry name" value="FMN_bind"/>
    <property type="match status" value="1"/>
</dbReference>
<dbReference type="GO" id="GO:0016020">
    <property type="term" value="C:membrane"/>
    <property type="evidence" value="ECO:0007669"/>
    <property type="project" value="InterPro"/>
</dbReference>
<accession>A0A9D0ZBG3</accession>
<reference evidence="3" key="2">
    <citation type="journal article" date="2021" name="PeerJ">
        <title>Extensive microbial diversity within the chicken gut microbiome revealed by metagenomics and culture.</title>
        <authorList>
            <person name="Gilroy R."/>
            <person name="Ravi A."/>
            <person name="Getino M."/>
            <person name="Pursley I."/>
            <person name="Horton D.L."/>
            <person name="Alikhan N.F."/>
            <person name="Baker D."/>
            <person name="Gharbi K."/>
            <person name="Hall N."/>
            <person name="Watson M."/>
            <person name="Adriaenssens E.M."/>
            <person name="Foster-Nyarko E."/>
            <person name="Jarju S."/>
            <person name="Secka A."/>
            <person name="Antonio M."/>
            <person name="Oren A."/>
            <person name="Chaudhuri R.R."/>
            <person name="La Ragione R."/>
            <person name="Hildebrand F."/>
            <person name="Pallen M.J."/>
        </authorList>
    </citation>
    <scope>NUCLEOTIDE SEQUENCE</scope>
    <source>
        <strain evidence="3">ChiSxjej2B14-6234</strain>
    </source>
</reference>